<accession>A7A6M1</accession>
<evidence type="ECO:0000313" key="3">
    <source>
        <dbReference type="Proteomes" id="UP000003773"/>
    </source>
</evidence>
<reference evidence="2 3" key="2">
    <citation type="submission" date="2007-05" db="EMBL/GenBank/DDBJ databases">
        <title>Draft genome sequence of Bifidobacterium adolescentis (L2-32).</title>
        <authorList>
            <person name="Sudarsanam P."/>
            <person name="Ley R."/>
            <person name="Guruge J."/>
            <person name="Turnbaugh P.J."/>
            <person name="Mahowald M."/>
            <person name="Liep D."/>
            <person name="Gordon J."/>
        </authorList>
    </citation>
    <scope>NUCLEOTIDE SEQUENCE [LARGE SCALE GENOMIC DNA]</scope>
    <source>
        <strain evidence="2 3">L2-32</strain>
    </source>
</reference>
<organism evidence="2 3">
    <name type="scientific">Bifidobacterium adolescentis L2-32</name>
    <dbReference type="NCBI Taxonomy" id="411481"/>
    <lineage>
        <taxon>Bacteria</taxon>
        <taxon>Bacillati</taxon>
        <taxon>Actinomycetota</taxon>
        <taxon>Actinomycetes</taxon>
        <taxon>Bifidobacteriales</taxon>
        <taxon>Bifidobacteriaceae</taxon>
        <taxon>Bifidobacterium</taxon>
    </lineage>
</organism>
<evidence type="ECO:0000256" key="1">
    <source>
        <dbReference type="SAM" id="MobiDB-lite"/>
    </source>
</evidence>
<name>A7A6M1_BIFAD</name>
<protein>
    <submittedName>
        <fullName evidence="2">Uncharacterized protein</fullName>
    </submittedName>
</protein>
<dbReference type="AlphaFoldDB" id="A7A6M1"/>
<dbReference type="Proteomes" id="UP000003773">
    <property type="component" value="Unassembled WGS sequence"/>
</dbReference>
<comment type="caution">
    <text evidence="2">The sequence shown here is derived from an EMBL/GenBank/DDBJ whole genome shotgun (WGS) entry which is preliminary data.</text>
</comment>
<feature type="region of interest" description="Disordered" evidence="1">
    <location>
        <begin position="1"/>
        <end position="20"/>
    </location>
</feature>
<proteinExistence type="predicted"/>
<sequence length="37" mass="3919">MADSIENGYSPRSGRTCPSGGRCSRLAYAENAALLFP</sequence>
<evidence type="ECO:0000313" key="2">
    <source>
        <dbReference type="EMBL" id="EDN82821.1"/>
    </source>
</evidence>
<dbReference type="EMBL" id="AAXD02000031">
    <property type="protein sequence ID" value="EDN82821.1"/>
    <property type="molecule type" value="Genomic_DNA"/>
</dbReference>
<gene>
    <name evidence="2" type="ORF">BIFADO_01504</name>
</gene>
<reference evidence="2 3" key="1">
    <citation type="submission" date="2007-04" db="EMBL/GenBank/DDBJ databases">
        <authorList>
            <person name="Fulton L."/>
            <person name="Clifton S."/>
            <person name="Fulton B."/>
            <person name="Xu J."/>
            <person name="Minx P."/>
            <person name="Pepin K.H."/>
            <person name="Johnson M."/>
            <person name="Thiruvilangam P."/>
            <person name="Bhonagiri V."/>
            <person name="Nash W.E."/>
            <person name="Mardis E.R."/>
            <person name="Wilson R.K."/>
        </authorList>
    </citation>
    <scope>NUCLEOTIDE SEQUENCE [LARGE SCALE GENOMIC DNA]</scope>
    <source>
        <strain evidence="2 3">L2-32</strain>
    </source>
</reference>
<dbReference type="HOGENOM" id="CLU_3340709_0_0_11"/>